<dbReference type="Pfam" id="PF13443">
    <property type="entry name" value="HTH_26"/>
    <property type="match status" value="1"/>
</dbReference>
<dbReference type="EMBL" id="CAKMAB010000001">
    <property type="protein sequence ID" value="CAH1054048.1"/>
    <property type="molecule type" value="Genomic_DNA"/>
</dbReference>
<organism evidence="2 3">
    <name type="scientific">Paenibacillus pseudetheri</name>
    <dbReference type="NCBI Taxonomy" id="2897682"/>
    <lineage>
        <taxon>Bacteria</taxon>
        <taxon>Bacillati</taxon>
        <taxon>Bacillota</taxon>
        <taxon>Bacilli</taxon>
        <taxon>Bacillales</taxon>
        <taxon>Paenibacillaceae</taxon>
        <taxon>Paenibacillus</taxon>
    </lineage>
</organism>
<accession>A0ABN8FER8</accession>
<dbReference type="InterPro" id="IPR010982">
    <property type="entry name" value="Lambda_DNA-bd_dom_sf"/>
</dbReference>
<evidence type="ECO:0000259" key="1">
    <source>
        <dbReference type="PROSITE" id="PS50943"/>
    </source>
</evidence>
<dbReference type="Proteomes" id="UP000838749">
    <property type="component" value="Unassembled WGS sequence"/>
</dbReference>
<dbReference type="PROSITE" id="PS50943">
    <property type="entry name" value="HTH_CROC1"/>
    <property type="match status" value="1"/>
</dbReference>
<dbReference type="SUPFAM" id="SSF47413">
    <property type="entry name" value="lambda repressor-like DNA-binding domains"/>
    <property type="match status" value="1"/>
</dbReference>
<evidence type="ECO:0000313" key="3">
    <source>
        <dbReference type="Proteomes" id="UP000838749"/>
    </source>
</evidence>
<dbReference type="Gene3D" id="1.10.260.40">
    <property type="entry name" value="lambda repressor-like DNA-binding domains"/>
    <property type="match status" value="1"/>
</dbReference>
<dbReference type="SMART" id="SM00530">
    <property type="entry name" value="HTH_XRE"/>
    <property type="match status" value="1"/>
</dbReference>
<reference evidence="2" key="1">
    <citation type="submission" date="2021-12" db="EMBL/GenBank/DDBJ databases">
        <authorList>
            <person name="Criscuolo A."/>
        </authorList>
    </citation>
    <scope>NUCLEOTIDE SEQUENCE</scope>
    <source>
        <strain evidence="2">CIP111894</strain>
    </source>
</reference>
<keyword evidence="3" id="KW-1185">Reference proteome</keyword>
<dbReference type="InterPro" id="IPR001387">
    <property type="entry name" value="Cro/C1-type_HTH"/>
</dbReference>
<gene>
    <name evidence="2" type="ORF">PAECIP111894_00193</name>
</gene>
<protein>
    <recommendedName>
        <fullName evidence="1">HTH cro/C1-type domain-containing protein</fullName>
    </recommendedName>
</protein>
<sequence>MALSRGKCLLRYIRQSKGLTQETLCSRVLDKTGLSISTVMLSQFENTKRPMSPEQMRAVCIVLKCTEADLYEWPL</sequence>
<name>A0ABN8FER8_9BACL</name>
<dbReference type="CDD" id="cd00093">
    <property type="entry name" value="HTH_XRE"/>
    <property type="match status" value="1"/>
</dbReference>
<proteinExistence type="predicted"/>
<evidence type="ECO:0000313" key="2">
    <source>
        <dbReference type="EMBL" id="CAH1054048.1"/>
    </source>
</evidence>
<feature type="domain" description="HTH cro/C1-type" evidence="1">
    <location>
        <begin position="10"/>
        <end position="70"/>
    </location>
</feature>
<comment type="caution">
    <text evidence="2">The sequence shown here is derived from an EMBL/GenBank/DDBJ whole genome shotgun (WGS) entry which is preliminary data.</text>
</comment>